<dbReference type="Proteomes" id="UP000061457">
    <property type="component" value="Chromosome I"/>
</dbReference>
<dbReference type="PATRIC" id="fig|161398.10.peg.3297"/>
<evidence type="ECO:0000313" key="2">
    <source>
        <dbReference type="EMBL" id="ALO43711.1"/>
    </source>
</evidence>
<name>A0A0S2K6T9_9GAMM</name>
<dbReference type="EMBL" id="CP013187">
    <property type="protein sequence ID" value="ALO43711.1"/>
    <property type="molecule type" value="Genomic_DNA"/>
</dbReference>
<reference evidence="2 3" key="1">
    <citation type="submission" date="2015-11" db="EMBL/GenBank/DDBJ databases">
        <authorList>
            <person name="Zhang Y."/>
            <person name="Guo Z."/>
        </authorList>
    </citation>
    <scope>NUCLEOTIDE SEQUENCE [LARGE SCALE GENOMIC DNA]</scope>
    <source>
        <strain evidence="2 3">KCTC 12086</strain>
    </source>
</reference>
<sequence length="183" mass="21058">MFRRPLILDEWQQISVLKQNRHLYVGDNVTAHFFTQEGEVEALQLTLNIAYNAMQTSQYWTRELANLINFHLPLVKVGKKALLGWEVGYGELPVFSHPSSGITQFELSYQCTAKAKARSSEAHTSNIYPQQSQNYQPGTKVWHQGTGRYYKCKAWPFSEYCRDISGDFEPGIGALWEMAWEVC</sequence>
<accession>A0A0S2K6T9</accession>
<keyword evidence="3" id="KW-1185">Reference proteome</keyword>
<dbReference type="InterPro" id="IPR041029">
    <property type="entry name" value="GbpA_2"/>
</dbReference>
<gene>
    <name evidence="2" type="ORF">PP2015_3234</name>
</gene>
<dbReference type="Pfam" id="PF18416">
    <property type="entry name" value="GbpA_2"/>
    <property type="match status" value="1"/>
</dbReference>
<dbReference type="AlphaFoldDB" id="A0A0S2K6T9"/>
<evidence type="ECO:0000313" key="3">
    <source>
        <dbReference type="Proteomes" id="UP000061457"/>
    </source>
</evidence>
<evidence type="ECO:0000259" key="1">
    <source>
        <dbReference type="Pfam" id="PF18416"/>
    </source>
</evidence>
<organism evidence="2 3">
    <name type="scientific">Pseudoalteromonas phenolica</name>
    <dbReference type="NCBI Taxonomy" id="161398"/>
    <lineage>
        <taxon>Bacteria</taxon>
        <taxon>Pseudomonadati</taxon>
        <taxon>Pseudomonadota</taxon>
        <taxon>Gammaproteobacteria</taxon>
        <taxon>Alteromonadales</taxon>
        <taxon>Pseudoalteromonadaceae</taxon>
        <taxon>Pseudoalteromonas</taxon>
    </lineage>
</organism>
<feature type="domain" description="N-acetylglucosamine binding protein A" evidence="1">
    <location>
        <begin position="11"/>
        <end position="107"/>
    </location>
</feature>
<dbReference type="KEGG" id="pphe:PP2015_3234"/>
<protein>
    <recommendedName>
        <fullName evidence="1">N-acetylglucosamine binding protein A domain-containing protein</fullName>
    </recommendedName>
</protein>
<dbReference type="STRING" id="161398.PP2015_3234"/>
<dbReference type="Gene3D" id="3.30.70.2150">
    <property type="match status" value="1"/>
</dbReference>
<dbReference type="RefSeq" id="WP_138562385.1">
    <property type="nucleotide sequence ID" value="NZ_PNBV01000042.1"/>
</dbReference>
<proteinExistence type="predicted"/>